<evidence type="ECO:0000313" key="2">
    <source>
        <dbReference type="EMBL" id="KAJ1179935.1"/>
    </source>
</evidence>
<keyword evidence="3" id="KW-1185">Reference proteome</keyword>
<accession>A0AAV7TT83</accession>
<organism evidence="2 3">
    <name type="scientific">Pleurodeles waltl</name>
    <name type="common">Iberian ribbed newt</name>
    <dbReference type="NCBI Taxonomy" id="8319"/>
    <lineage>
        <taxon>Eukaryota</taxon>
        <taxon>Metazoa</taxon>
        <taxon>Chordata</taxon>
        <taxon>Craniata</taxon>
        <taxon>Vertebrata</taxon>
        <taxon>Euteleostomi</taxon>
        <taxon>Amphibia</taxon>
        <taxon>Batrachia</taxon>
        <taxon>Caudata</taxon>
        <taxon>Salamandroidea</taxon>
        <taxon>Salamandridae</taxon>
        <taxon>Pleurodelinae</taxon>
        <taxon>Pleurodeles</taxon>
    </lineage>
</organism>
<feature type="region of interest" description="Disordered" evidence="1">
    <location>
        <begin position="1"/>
        <end position="39"/>
    </location>
</feature>
<dbReference type="EMBL" id="JANPWB010000006">
    <property type="protein sequence ID" value="KAJ1179935.1"/>
    <property type="molecule type" value="Genomic_DNA"/>
</dbReference>
<dbReference type="Proteomes" id="UP001066276">
    <property type="component" value="Chromosome 3_2"/>
</dbReference>
<sequence length="213" mass="22775">MLLRGPRLPPRGASEFPTTTLFSSHTHDPACSTPPARGSINQMKKAAGVGLRHDRGLSTAAQPTLVLPVVPVTPSSCGGHTPSAAGLSATWRPLSDTATHVRLSPSPARIATRKAQHSASSRPQGLGVHVTSVTLDEVVALRGSDASPGVAPKVQRILVRVRRDGRIKSPGPPRSSDSSVRTRRHLNSAPYIHIYIYINIYIYIPTAPEKQMQ</sequence>
<dbReference type="AlphaFoldDB" id="A0AAV7TT83"/>
<evidence type="ECO:0000313" key="3">
    <source>
        <dbReference type="Proteomes" id="UP001066276"/>
    </source>
</evidence>
<reference evidence="2" key="1">
    <citation type="journal article" date="2022" name="bioRxiv">
        <title>Sequencing and chromosome-scale assembly of the giantPleurodeles waltlgenome.</title>
        <authorList>
            <person name="Brown T."/>
            <person name="Elewa A."/>
            <person name="Iarovenko S."/>
            <person name="Subramanian E."/>
            <person name="Araus A.J."/>
            <person name="Petzold A."/>
            <person name="Susuki M."/>
            <person name="Suzuki K.-i.T."/>
            <person name="Hayashi T."/>
            <person name="Toyoda A."/>
            <person name="Oliveira C."/>
            <person name="Osipova E."/>
            <person name="Leigh N.D."/>
            <person name="Simon A."/>
            <person name="Yun M.H."/>
        </authorList>
    </citation>
    <scope>NUCLEOTIDE SEQUENCE</scope>
    <source>
        <strain evidence="2">20211129_DDA</strain>
        <tissue evidence="2">Liver</tissue>
    </source>
</reference>
<evidence type="ECO:0000256" key="1">
    <source>
        <dbReference type="SAM" id="MobiDB-lite"/>
    </source>
</evidence>
<proteinExistence type="predicted"/>
<comment type="caution">
    <text evidence="2">The sequence shown here is derived from an EMBL/GenBank/DDBJ whole genome shotgun (WGS) entry which is preliminary data.</text>
</comment>
<feature type="region of interest" description="Disordered" evidence="1">
    <location>
        <begin position="162"/>
        <end position="182"/>
    </location>
</feature>
<protein>
    <submittedName>
        <fullName evidence="2">Uncharacterized protein</fullName>
    </submittedName>
</protein>
<gene>
    <name evidence="2" type="ORF">NDU88_005165</name>
</gene>
<name>A0AAV7TT83_PLEWA</name>